<evidence type="ECO:0000256" key="8">
    <source>
        <dbReference type="SAM" id="Phobius"/>
    </source>
</evidence>
<dbReference type="RefSeq" id="WP_307904766.1">
    <property type="nucleotide sequence ID" value="NZ_AP027059.1"/>
</dbReference>
<feature type="domain" description="ABC transmembrane type-1" evidence="10">
    <location>
        <begin position="33"/>
        <end position="315"/>
    </location>
</feature>
<keyword evidence="4" id="KW-0547">Nucleotide-binding</keyword>
<dbReference type="AlphaFoldDB" id="A0AAU9DEQ1"/>
<protein>
    <submittedName>
        <fullName evidence="11">ABC transporter ATP-binding protein</fullName>
    </submittedName>
</protein>
<dbReference type="Pfam" id="PF00005">
    <property type="entry name" value="ABC_tran"/>
    <property type="match status" value="1"/>
</dbReference>
<dbReference type="Proteomes" id="UP001321582">
    <property type="component" value="Chromosome"/>
</dbReference>
<dbReference type="PANTHER" id="PTHR43394">
    <property type="entry name" value="ATP-DEPENDENT PERMEASE MDL1, MITOCHONDRIAL"/>
    <property type="match status" value="1"/>
</dbReference>
<dbReference type="InterPro" id="IPR011527">
    <property type="entry name" value="ABC1_TM_dom"/>
</dbReference>
<feature type="transmembrane region" description="Helical" evidence="8">
    <location>
        <begin position="69"/>
        <end position="87"/>
    </location>
</feature>
<evidence type="ECO:0000259" key="10">
    <source>
        <dbReference type="PROSITE" id="PS50929"/>
    </source>
</evidence>
<dbReference type="InterPro" id="IPR003593">
    <property type="entry name" value="AAA+_ATPase"/>
</dbReference>
<evidence type="ECO:0000256" key="5">
    <source>
        <dbReference type="ARBA" id="ARBA00022840"/>
    </source>
</evidence>
<dbReference type="InterPro" id="IPR036640">
    <property type="entry name" value="ABC1_TM_sf"/>
</dbReference>
<proteinExistence type="predicted"/>
<evidence type="ECO:0000256" key="1">
    <source>
        <dbReference type="ARBA" id="ARBA00004651"/>
    </source>
</evidence>
<dbReference type="GO" id="GO:0015421">
    <property type="term" value="F:ABC-type oligopeptide transporter activity"/>
    <property type="evidence" value="ECO:0007669"/>
    <property type="project" value="TreeGrafter"/>
</dbReference>
<feature type="transmembrane region" description="Helical" evidence="8">
    <location>
        <begin position="279"/>
        <end position="300"/>
    </location>
</feature>
<dbReference type="Pfam" id="PF00664">
    <property type="entry name" value="ABC_membrane"/>
    <property type="match status" value="1"/>
</dbReference>
<dbReference type="KEGG" id="haby:HLVA_03910"/>
<evidence type="ECO:0000256" key="7">
    <source>
        <dbReference type="ARBA" id="ARBA00023136"/>
    </source>
</evidence>
<dbReference type="InterPro" id="IPR039421">
    <property type="entry name" value="Type_1_exporter"/>
</dbReference>
<sequence length="608" mass="68134">MTVLNEEEFNEKIDFGIWKKILEFAKPYRKHMILLAVVMIIVGAQDVAIPLMTKYAIDHFINGKTTSGLYFYLGVYILLAISQAFHVRMLIVLAGKIDSGTCYQIRKAGFNRLQELSFTYYDKTAVGWMMARLTSDVQKLGDMIAWGMVDIVWGFTVMIGIAGVMVVLNWKLAIFALSAIPALLFISKYFQNKILGSYREVRKLNSKITSSFNEGISGAKTTKALACEPKNINEFKNQTGEMYSASVRAAIFSSLYLPIVISIGSIGTALVLWKGGNAVSAGAITFGTLTAFLAYTIQFFDPLREIARVISEFQSAQAAAERVISLVKTEPDIVDNAEVIEKYGTSNNPKKENWEEIEGEIEFENVSFAYKKGEQVLKNFNLKVKKGEKIAIVGETGSGKSTIVNLICRFYEPNEGRIIIDGKDYKDRSLGWLHSRLGYVLQSPHLFSGTIMENIRYGKLEASDEEIIEAAKLAKADEFIEKMENGYNTEVGEGGSRLSTGEKQLISFARAILADPKIFVLDEATSSVDTETEKKIQEATEMILEKRTSFIIAHRLSTIKNADRILVIDNGKMIEEGSHHELILKKGHYFKLYSNQFIEENEVQYLSN</sequence>
<reference evidence="11 12" key="1">
    <citation type="submission" date="2022-11" db="EMBL/GenBank/DDBJ databases">
        <title>Haliovirga abyssi gen. nov., sp. nov., a mesophilic fermentative bacterium isolated from the Iheya North hydrothermal field and the proposal of Haliovirgaceae fam. nov.</title>
        <authorList>
            <person name="Miyazaki U."/>
            <person name="Tame A."/>
            <person name="Miyazaki J."/>
            <person name="Takai K."/>
            <person name="Sawayama S."/>
            <person name="Kitajima M."/>
            <person name="Okamoto A."/>
            <person name="Nakagawa S."/>
        </authorList>
    </citation>
    <scope>NUCLEOTIDE SEQUENCE [LARGE SCALE GENOMIC DNA]</scope>
    <source>
        <strain evidence="11 12">IC12</strain>
    </source>
</reference>
<feature type="transmembrane region" description="Helical" evidence="8">
    <location>
        <begin position="249"/>
        <end position="273"/>
    </location>
</feature>
<dbReference type="SUPFAM" id="SSF52540">
    <property type="entry name" value="P-loop containing nucleoside triphosphate hydrolases"/>
    <property type="match status" value="1"/>
</dbReference>
<feature type="domain" description="ABC transporter" evidence="9">
    <location>
        <begin position="361"/>
        <end position="595"/>
    </location>
</feature>
<accession>A0AAU9DEQ1</accession>
<feature type="transmembrane region" description="Helical" evidence="8">
    <location>
        <begin position="33"/>
        <end position="57"/>
    </location>
</feature>
<dbReference type="PANTHER" id="PTHR43394:SF1">
    <property type="entry name" value="ATP-BINDING CASSETTE SUB-FAMILY B MEMBER 10, MITOCHONDRIAL"/>
    <property type="match status" value="1"/>
</dbReference>
<dbReference type="Gene3D" id="3.40.50.300">
    <property type="entry name" value="P-loop containing nucleotide triphosphate hydrolases"/>
    <property type="match status" value="1"/>
</dbReference>
<dbReference type="Gene3D" id="1.20.1560.10">
    <property type="entry name" value="ABC transporter type 1, transmembrane domain"/>
    <property type="match status" value="1"/>
</dbReference>
<feature type="transmembrane region" description="Helical" evidence="8">
    <location>
        <begin position="172"/>
        <end position="190"/>
    </location>
</feature>
<evidence type="ECO:0000256" key="3">
    <source>
        <dbReference type="ARBA" id="ARBA00022692"/>
    </source>
</evidence>
<dbReference type="EMBL" id="AP027059">
    <property type="protein sequence ID" value="BDU49822.1"/>
    <property type="molecule type" value="Genomic_DNA"/>
</dbReference>
<evidence type="ECO:0000313" key="11">
    <source>
        <dbReference type="EMBL" id="BDU49822.1"/>
    </source>
</evidence>
<dbReference type="SUPFAM" id="SSF90123">
    <property type="entry name" value="ABC transporter transmembrane region"/>
    <property type="match status" value="1"/>
</dbReference>
<dbReference type="CDD" id="cd03254">
    <property type="entry name" value="ABCC_Glucan_exporter_like"/>
    <property type="match status" value="1"/>
</dbReference>
<dbReference type="SMART" id="SM00382">
    <property type="entry name" value="AAA"/>
    <property type="match status" value="1"/>
</dbReference>
<keyword evidence="5 11" id="KW-0067">ATP-binding</keyword>
<evidence type="ECO:0000256" key="2">
    <source>
        <dbReference type="ARBA" id="ARBA00022448"/>
    </source>
</evidence>
<keyword evidence="3 8" id="KW-0812">Transmembrane</keyword>
<keyword evidence="12" id="KW-1185">Reference proteome</keyword>
<dbReference type="GO" id="GO:0016887">
    <property type="term" value="F:ATP hydrolysis activity"/>
    <property type="evidence" value="ECO:0007669"/>
    <property type="project" value="InterPro"/>
</dbReference>
<evidence type="ECO:0000256" key="4">
    <source>
        <dbReference type="ARBA" id="ARBA00022741"/>
    </source>
</evidence>
<name>A0AAU9DEQ1_9FUSO</name>
<dbReference type="InterPro" id="IPR027417">
    <property type="entry name" value="P-loop_NTPase"/>
</dbReference>
<gene>
    <name evidence="11" type="ORF">HLVA_03910</name>
</gene>
<keyword evidence="6 8" id="KW-1133">Transmembrane helix</keyword>
<evidence type="ECO:0000256" key="6">
    <source>
        <dbReference type="ARBA" id="ARBA00022989"/>
    </source>
</evidence>
<keyword evidence="7 8" id="KW-0472">Membrane</keyword>
<dbReference type="PROSITE" id="PS50893">
    <property type="entry name" value="ABC_TRANSPORTER_2"/>
    <property type="match status" value="1"/>
</dbReference>
<dbReference type="FunFam" id="3.40.50.300:FF:000287">
    <property type="entry name" value="Multidrug ABC transporter ATP-binding protein"/>
    <property type="match status" value="1"/>
</dbReference>
<comment type="subcellular location">
    <subcellularLocation>
        <location evidence="1">Cell membrane</location>
        <topology evidence="1">Multi-pass membrane protein</topology>
    </subcellularLocation>
</comment>
<dbReference type="InterPro" id="IPR003439">
    <property type="entry name" value="ABC_transporter-like_ATP-bd"/>
</dbReference>
<dbReference type="GO" id="GO:0005886">
    <property type="term" value="C:plasma membrane"/>
    <property type="evidence" value="ECO:0007669"/>
    <property type="project" value="UniProtKB-SubCell"/>
</dbReference>
<organism evidence="11 12">
    <name type="scientific">Haliovirga abyssi</name>
    <dbReference type="NCBI Taxonomy" id="2996794"/>
    <lineage>
        <taxon>Bacteria</taxon>
        <taxon>Fusobacteriati</taxon>
        <taxon>Fusobacteriota</taxon>
        <taxon>Fusobacteriia</taxon>
        <taxon>Fusobacteriales</taxon>
        <taxon>Haliovirgaceae</taxon>
        <taxon>Haliovirga</taxon>
    </lineage>
</organism>
<feature type="transmembrane region" description="Helical" evidence="8">
    <location>
        <begin position="143"/>
        <end position="166"/>
    </location>
</feature>
<dbReference type="CDD" id="cd18540">
    <property type="entry name" value="ABC_6TM_exporter_like"/>
    <property type="match status" value="1"/>
</dbReference>
<dbReference type="GO" id="GO:0005524">
    <property type="term" value="F:ATP binding"/>
    <property type="evidence" value="ECO:0007669"/>
    <property type="project" value="UniProtKB-KW"/>
</dbReference>
<evidence type="ECO:0000313" key="12">
    <source>
        <dbReference type="Proteomes" id="UP001321582"/>
    </source>
</evidence>
<keyword evidence="2" id="KW-0813">Transport</keyword>
<evidence type="ECO:0000259" key="9">
    <source>
        <dbReference type="PROSITE" id="PS50893"/>
    </source>
</evidence>
<dbReference type="PROSITE" id="PS50929">
    <property type="entry name" value="ABC_TM1F"/>
    <property type="match status" value="1"/>
</dbReference>